<dbReference type="RefSeq" id="WP_344476282.1">
    <property type="nucleotide sequence ID" value="NZ_BAAASB010000006.1"/>
</dbReference>
<organism evidence="2 3">
    <name type="scientific">Streptomyces amakusaensis</name>
    <dbReference type="NCBI Taxonomy" id="67271"/>
    <lineage>
        <taxon>Bacteria</taxon>
        <taxon>Bacillati</taxon>
        <taxon>Actinomycetota</taxon>
        <taxon>Actinomycetes</taxon>
        <taxon>Kitasatosporales</taxon>
        <taxon>Streptomycetaceae</taxon>
        <taxon>Streptomyces</taxon>
    </lineage>
</organism>
<evidence type="ECO:0000313" key="2">
    <source>
        <dbReference type="EMBL" id="MFC5151827.1"/>
    </source>
</evidence>
<feature type="region of interest" description="Disordered" evidence="1">
    <location>
        <begin position="236"/>
        <end position="257"/>
    </location>
</feature>
<name>A0ABW0ADK7_9ACTN</name>
<protein>
    <submittedName>
        <fullName evidence="2">Uncharacterized protein</fullName>
    </submittedName>
</protein>
<dbReference type="EMBL" id="JBHSKP010000004">
    <property type="protein sequence ID" value="MFC5151827.1"/>
    <property type="molecule type" value="Genomic_DNA"/>
</dbReference>
<evidence type="ECO:0000313" key="3">
    <source>
        <dbReference type="Proteomes" id="UP001596160"/>
    </source>
</evidence>
<proteinExistence type="predicted"/>
<comment type="caution">
    <text evidence="2">The sequence shown here is derived from an EMBL/GenBank/DDBJ whole genome shotgun (WGS) entry which is preliminary data.</text>
</comment>
<accession>A0ABW0ADK7</accession>
<reference evidence="3" key="1">
    <citation type="journal article" date="2019" name="Int. J. Syst. Evol. Microbiol.">
        <title>The Global Catalogue of Microorganisms (GCM) 10K type strain sequencing project: providing services to taxonomists for standard genome sequencing and annotation.</title>
        <authorList>
            <consortium name="The Broad Institute Genomics Platform"/>
            <consortium name="The Broad Institute Genome Sequencing Center for Infectious Disease"/>
            <person name="Wu L."/>
            <person name="Ma J."/>
        </authorList>
    </citation>
    <scope>NUCLEOTIDE SEQUENCE [LARGE SCALE GENOMIC DNA]</scope>
    <source>
        <strain evidence="3">PCU 266</strain>
    </source>
</reference>
<gene>
    <name evidence="2" type="ORF">ACFPRH_08780</name>
</gene>
<evidence type="ECO:0000256" key="1">
    <source>
        <dbReference type="SAM" id="MobiDB-lite"/>
    </source>
</evidence>
<dbReference type="Proteomes" id="UP001596160">
    <property type="component" value="Unassembled WGS sequence"/>
</dbReference>
<keyword evidence="3" id="KW-1185">Reference proteome</keyword>
<sequence length="274" mass="28419">MGNLWIGTPGALHEIDQAAKSFDRSAELGVNEFKALGGRVTLTRNPSAVRRVKLGWELLAPRHARLLDRLARRLDGSGPLVLVDPAAGNVLDLRQAAGKGDPGQTGMNQWFKVSVTGTVVESATVPGTFSFTATDVTGKLAWRARTWSNFPVAPGMRVSFHAPGAFAALPTVTAQVDFKKADGTYLSTVSANGPLVTATVPAEAAFATPCAAPGAIGTYSLAGACLTYGGPAEQDVPGDGMPPMGITGYSDTPARPQPYRSIGLDLVEVSSATG</sequence>